<sequence length="79" mass="8552">MPLMPFFLLVDMTTLAGQISDDKHILGDLVPKAGTLLNAGRLKNCSLTFQSKNVHHEGEAAVSLFIGITQKRIAGLIYA</sequence>
<keyword evidence="1" id="KW-0732">Signal</keyword>
<dbReference type="EMBL" id="RCSX01000010">
    <property type="protein sequence ID" value="KAF7929386.1"/>
    <property type="molecule type" value="Genomic_DNA"/>
</dbReference>
<evidence type="ECO:0000313" key="3">
    <source>
        <dbReference type="Proteomes" id="UP000783213"/>
    </source>
</evidence>
<organism evidence="2 3">
    <name type="scientific">Botrytis deweyae</name>
    <dbReference type="NCBI Taxonomy" id="2478750"/>
    <lineage>
        <taxon>Eukaryota</taxon>
        <taxon>Fungi</taxon>
        <taxon>Dikarya</taxon>
        <taxon>Ascomycota</taxon>
        <taxon>Pezizomycotina</taxon>
        <taxon>Leotiomycetes</taxon>
        <taxon>Helotiales</taxon>
        <taxon>Sclerotiniaceae</taxon>
        <taxon>Botrytis</taxon>
    </lineage>
</organism>
<evidence type="ECO:0000256" key="1">
    <source>
        <dbReference type="SAM" id="SignalP"/>
    </source>
</evidence>
<feature type="signal peptide" evidence="1">
    <location>
        <begin position="1"/>
        <end position="16"/>
    </location>
</feature>
<dbReference type="Proteomes" id="UP000783213">
    <property type="component" value="Unassembled WGS sequence"/>
</dbReference>
<comment type="caution">
    <text evidence="2">The sequence shown here is derived from an EMBL/GenBank/DDBJ whole genome shotgun (WGS) entry which is preliminary data.</text>
</comment>
<keyword evidence="3" id="KW-1185">Reference proteome</keyword>
<accession>A0ABQ7INR6</accession>
<evidence type="ECO:0000313" key="2">
    <source>
        <dbReference type="EMBL" id="KAF7929386.1"/>
    </source>
</evidence>
<dbReference type="RefSeq" id="XP_038810768.1">
    <property type="nucleotide sequence ID" value="XM_038952926.1"/>
</dbReference>
<dbReference type="GeneID" id="62232078"/>
<proteinExistence type="predicted"/>
<feature type="chain" id="PRO_5045397389" evidence="1">
    <location>
        <begin position="17"/>
        <end position="79"/>
    </location>
</feature>
<gene>
    <name evidence="2" type="ORF">EAE98_005304</name>
</gene>
<name>A0ABQ7INR6_9HELO</name>
<protein>
    <submittedName>
        <fullName evidence="2">Uncharacterized protein</fullName>
    </submittedName>
</protein>
<reference evidence="2 3" key="1">
    <citation type="journal article" date="2020" name="Genome Biol. Evol.">
        <title>Comparative genomics of Sclerotiniaceae.</title>
        <authorList>
            <person name="Valero Jimenez C.A."/>
            <person name="Steentjes M."/>
            <person name="Scholten O.E."/>
            <person name="Van Kan J.A.L."/>
        </authorList>
    </citation>
    <scope>NUCLEOTIDE SEQUENCE [LARGE SCALE GENOMIC DNA]</scope>
    <source>
        <strain evidence="2 3">B1</strain>
    </source>
</reference>